<evidence type="ECO:0000313" key="1">
    <source>
        <dbReference type="EMBL" id="MFJ1472277.1"/>
    </source>
</evidence>
<proteinExistence type="predicted"/>
<dbReference type="EMBL" id="JASNRB020000039">
    <property type="protein sequence ID" value="MFJ1472277.1"/>
    <property type="molecule type" value="Genomic_DNA"/>
</dbReference>
<name>A0ACC7MJK8_9BURK</name>
<sequence length="146" mass="14654">MKAPKIVKKAQAGFTLIELMIVVAIIGILAAVAIPAYQNYVAKSKFTAALAEVSAGKTGFDVKMNDGSTPANVGDVGLQASTTNCTMALKDATGGGLVCTVKDGPAVVKGSKITLTRGTDGTWSCASDIADPADKAKVAGTTCTGS</sequence>
<evidence type="ECO:0000313" key="2">
    <source>
        <dbReference type="Proteomes" id="UP001168096"/>
    </source>
</evidence>
<gene>
    <name evidence="1" type="ORF">QPK29_031575</name>
</gene>
<comment type="caution">
    <text evidence="1">The sequence shown here is derived from an EMBL/GenBank/DDBJ whole genome shotgun (WGS) entry which is preliminary data.</text>
</comment>
<reference evidence="1" key="1">
    <citation type="submission" date="2024-11" db="EMBL/GenBank/DDBJ databases">
        <title>Description of Massilia orientalis sp. nov., isolated from rhizosphere soil of Ageratina adenophora.</title>
        <authorList>
            <person name="Wang Y."/>
        </authorList>
    </citation>
    <scope>NUCLEOTIDE SEQUENCE</scope>
    <source>
        <strain evidence="1">YIM B02787</strain>
    </source>
</reference>
<accession>A0ACC7MJK8</accession>
<dbReference type="Proteomes" id="UP001168096">
    <property type="component" value="Unassembled WGS sequence"/>
</dbReference>
<organism evidence="1 2">
    <name type="scientific">Massilia orientalis</name>
    <dbReference type="NCBI Taxonomy" id="3050128"/>
    <lineage>
        <taxon>Bacteria</taxon>
        <taxon>Pseudomonadati</taxon>
        <taxon>Pseudomonadota</taxon>
        <taxon>Betaproteobacteria</taxon>
        <taxon>Burkholderiales</taxon>
        <taxon>Oxalobacteraceae</taxon>
        <taxon>Telluria group</taxon>
        <taxon>Massilia</taxon>
    </lineage>
</organism>
<keyword evidence="2" id="KW-1185">Reference proteome</keyword>
<protein>
    <submittedName>
        <fullName evidence="1">Pilin</fullName>
    </submittedName>
</protein>